<evidence type="ECO:0000313" key="1">
    <source>
        <dbReference type="EMBL" id="BCS85752.1"/>
    </source>
</evidence>
<sequence length="103" mass="12050">MSITIEQADSVIKSLNQNNPEWFSAHEFIGRYIKMYEYNYIDMLVEYKNKHTLEIFKTVHNQIANFLSANQNKLGISLNGQVTDMNVHHLETPCSKWDMKPAE</sequence>
<gene>
    <name evidence="1" type="ORF">prwr041_16450</name>
</gene>
<organism evidence="1 2">
    <name type="scientific">Prevotella herbatica</name>
    <dbReference type="NCBI Taxonomy" id="2801997"/>
    <lineage>
        <taxon>Bacteria</taxon>
        <taxon>Pseudomonadati</taxon>
        <taxon>Bacteroidota</taxon>
        <taxon>Bacteroidia</taxon>
        <taxon>Bacteroidales</taxon>
        <taxon>Prevotellaceae</taxon>
        <taxon>Prevotella</taxon>
    </lineage>
</organism>
<dbReference type="Proteomes" id="UP001319045">
    <property type="component" value="Chromosome"/>
</dbReference>
<reference evidence="1 2" key="1">
    <citation type="journal article" date="2022" name="Int. J. Syst. Evol. Microbiol.">
        <title>Prevotella herbatica sp. nov., a plant polysaccharide-decomposing anaerobic bacterium isolated from a methanogenic reactor.</title>
        <authorList>
            <person name="Uek A."/>
            <person name="Tonouchi A."/>
            <person name="Kaku N."/>
            <person name="Ueki K."/>
        </authorList>
    </citation>
    <scope>NUCLEOTIDE SEQUENCE [LARGE SCALE GENOMIC DNA]</scope>
    <source>
        <strain evidence="1 2">WR041</strain>
    </source>
</reference>
<proteinExistence type="predicted"/>
<dbReference type="RefSeq" id="WP_207153381.1">
    <property type="nucleotide sequence ID" value="NZ_AP024484.1"/>
</dbReference>
<dbReference type="EMBL" id="AP024484">
    <property type="protein sequence ID" value="BCS85752.1"/>
    <property type="molecule type" value="Genomic_DNA"/>
</dbReference>
<evidence type="ECO:0000313" key="2">
    <source>
        <dbReference type="Proteomes" id="UP001319045"/>
    </source>
</evidence>
<name>A0ABN6EII6_9BACT</name>
<accession>A0ABN6EII6</accession>
<keyword evidence="2" id="KW-1185">Reference proteome</keyword>
<protein>
    <submittedName>
        <fullName evidence="1">Uncharacterized protein</fullName>
    </submittedName>
</protein>